<dbReference type="GO" id="GO:0006895">
    <property type="term" value="P:Golgi to endosome transport"/>
    <property type="evidence" value="ECO:0007669"/>
    <property type="project" value="InterPro"/>
</dbReference>
<dbReference type="GO" id="GO:0015031">
    <property type="term" value="P:protein transport"/>
    <property type="evidence" value="ECO:0007669"/>
    <property type="project" value="UniProtKB-KW"/>
</dbReference>
<comment type="caution">
    <text evidence="12">The sequence shown here is derived from an EMBL/GenBank/DDBJ whole genome shotgun (WGS) entry which is preliminary data.</text>
</comment>
<evidence type="ECO:0000313" key="13">
    <source>
        <dbReference type="Proteomes" id="UP001249851"/>
    </source>
</evidence>
<comment type="similarity">
    <text evidence="6">Belongs to the DOP1 family.</text>
</comment>
<feature type="compositionally biased region" description="Basic and acidic residues" evidence="7">
    <location>
        <begin position="692"/>
        <end position="702"/>
    </location>
</feature>
<dbReference type="GO" id="GO:0000139">
    <property type="term" value="C:Golgi membrane"/>
    <property type="evidence" value="ECO:0007669"/>
    <property type="project" value="UniProtKB-SubCell"/>
</dbReference>
<evidence type="ECO:0000259" key="9">
    <source>
        <dbReference type="Pfam" id="PF24597"/>
    </source>
</evidence>
<feature type="region of interest" description="Disordered" evidence="7">
    <location>
        <begin position="1623"/>
        <end position="1643"/>
    </location>
</feature>
<name>A0AAD9R165_ACRCE</name>
<gene>
    <name evidence="12" type="ORF">P5673_004592</name>
</gene>
<reference evidence="12" key="2">
    <citation type="journal article" date="2023" name="Science">
        <title>Genomic signatures of disease resistance in endangered staghorn corals.</title>
        <authorList>
            <person name="Vollmer S.V."/>
            <person name="Selwyn J.D."/>
            <person name="Despard B.A."/>
            <person name="Roesel C.L."/>
        </authorList>
    </citation>
    <scope>NUCLEOTIDE SEQUENCE</scope>
    <source>
        <tissue evidence="12">Whole Organism</tissue>
    </source>
</reference>
<feature type="compositionally biased region" description="Polar residues" evidence="7">
    <location>
        <begin position="1459"/>
        <end position="1473"/>
    </location>
</feature>
<evidence type="ECO:0000256" key="4">
    <source>
        <dbReference type="ARBA" id="ARBA00023034"/>
    </source>
</evidence>
<dbReference type="GO" id="GO:0005802">
    <property type="term" value="C:trans-Golgi network"/>
    <property type="evidence" value="ECO:0007669"/>
    <property type="project" value="TreeGrafter"/>
</dbReference>
<dbReference type="GO" id="GO:0005829">
    <property type="term" value="C:cytosol"/>
    <property type="evidence" value="ECO:0007669"/>
    <property type="project" value="GOC"/>
</dbReference>
<keyword evidence="13" id="KW-1185">Reference proteome</keyword>
<dbReference type="GO" id="GO:0005768">
    <property type="term" value="C:endosome"/>
    <property type="evidence" value="ECO:0007669"/>
    <property type="project" value="TreeGrafter"/>
</dbReference>
<dbReference type="PANTHER" id="PTHR14042:SF24">
    <property type="entry name" value="PROTEIN DOPEY-1 HOMOLOG"/>
    <property type="match status" value="1"/>
</dbReference>
<evidence type="ECO:0000313" key="12">
    <source>
        <dbReference type="EMBL" id="KAK2570880.1"/>
    </source>
</evidence>
<evidence type="ECO:0000259" key="8">
    <source>
        <dbReference type="Pfam" id="PF04118"/>
    </source>
</evidence>
<feature type="region of interest" description="Disordered" evidence="7">
    <location>
        <begin position="1150"/>
        <end position="1205"/>
    </location>
</feature>
<evidence type="ECO:0000259" key="11">
    <source>
        <dbReference type="Pfam" id="PF24601"/>
    </source>
</evidence>
<feature type="compositionally biased region" description="Acidic residues" evidence="7">
    <location>
        <begin position="1163"/>
        <end position="1178"/>
    </location>
</feature>
<dbReference type="Proteomes" id="UP001249851">
    <property type="component" value="Unassembled WGS sequence"/>
</dbReference>
<dbReference type="Pfam" id="PF24597">
    <property type="entry name" value="TPR_DOP1_M"/>
    <property type="match status" value="1"/>
</dbReference>
<evidence type="ECO:0000256" key="5">
    <source>
        <dbReference type="ARBA" id="ARBA00023136"/>
    </source>
</evidence>
<dbReference type="PANTHER" id="PTHR14042">
    <property type="entry name" value="DOPEY-RELATED"/>
    <property type="match status" value="1"/>
</dbReference>
<dbReference type="EMBL" id="JARQWQ010000007">
    <property type="protein sequence ID" value="KAK2570880.1"/>
    <property type="molecule type" value="Genomic_DNA"/>
</dbReference>
<feature type="region of interest" description="Disordered" evidence="7">
    <location>
        <begin position="1930"/>
        <end position="1949"/>
    </location>
</feature>
<evidence type="ECO:0000256" key="2">
    <source>
        <dbReference type="ARBA" id="ARBA00022448"/>
    </source>
</evidence>
<feature type="domain" description="DOP1-like middle TPR" evidence="9">
    <location>
        <begin position="360"/>
        <end position="562"/>
    </location>
</feature>
<keyword evidence="3" id="KW-0653">Protein transport</keyword>
<feature type="region of interest" description="Disordered" evidence="7">
    <location>
        <begin position="1459"/>
        <end position="1486"/>
    </location>
</feature>
<organism evidence="12 13">
    <name type="scientific">Acropora cervicornis</name>
    <name type="common">Staghorn coral</name>
    <dbReference type="NCBI Taxonomy" id="6130"/>
    <lineage>
        <taxon>Eukaryota</taxon>
        <taxon>Metazoa</taxon>
        <taxon>Cnidaria</taxon>
        <taxon>Anthozoa</taxon>
        <taxon>Hexacorallia</taxon>
        <taxon>Scleractinia</taxon>
        <taxon>Astrocoeniina</taxon>
        <taxon>Acroporidae</taxon>
        <taxon>Acropora</taxon>
    </lineage>
</organism>
<dbReference type="InterPro" id="IPR056459">
    <property type="entry name" value="TPR_DOP1"/>
</dbReference>
<feature type="domain" description="DOP1-like TPR" evidence="11">
    <location>
        <begin position="1206"/>
        <end position="1609"/>
    </location>
</feature>
<accession>A0AAD9R165</accession>
<sequence length="2349" mass="262502">MNTEELELLSDSKYRQFINAIDKALKSFEYSSEWADLISALGKLNKVLQNHTKFKVLPRKLTIGKRLAQCMHPTLPSGVHLKALETYELIFKRIGHKGLAQDLFIYSAGLFPLLGNAAMSTRPLLMTVYENSFLPLGKALLPGLSGLLLGLLPGIEEGSEYTDRTISLLGSFSENTDKEVFYTTMWGCILSSPSIRLPAITFIMTRLSKKGVGKQEYLMGNDVALLIQAVGAALGDVSVLVQRSTLDFILAFLPLDTLLIAAKEKVTLVAAALKVLLRRDMSLNRRLYTWLLGTNSEKEESFSRTDSVCSSDTDREGLSESFFSLHSRPFVIEAVRKVFLTAPKFEKNNTNGAKKARRLEVLKPFRMLISLLDKPEIAGSILEDVLLDVFRALYSQCKLLRENGADIEENDKRDSIDKVQLGDGGFTDNTKTKLIDELIKTANLLFNAFEPYFMWEYIAKLLSDCDKPTASESCDGSEGLATKPSTSCAELFRLTDFILDVVTLEADIEIQTKHWPELLRQITIEMTKRCETMTLEDVKGGICLCSKLLSKVMPSMKTSDKEGLLRENDQRKDLEGSSEQEMNEWNVIELKDEANHDNGGDKSLESSQEVFVSEGVQEEVAKTEGSDAVKEAVEEIEAEEIQEDEVDSDDKNETTPEDLEEWSDFKTIDEQGNARSSEFESESSSELVVAEGEVKNGDKSEVENWKESSAAMKARTQPFQSSLIQACVEFFQVFFAKFVVERVLKHLDTLNSRGADLCRITNKKCYTALRACGVISDGLWKEIDHAKGGTIEKVAEGGCGTSNLKARRHFTGATILLSSFRTMKSSKNCAEAFVAACKLLLELSCFPVCSGKDPEPGKVASDEASKRLSLPEWLQSLILCCFEVSDFDIQSSAVRTLLDLINLTLSVTAGHVHKDRPSAPVVVIPMISQQSLGVLENSDLYEVIAESLWDEIHEDTTQYHERIVELFLQLHNLTPSSLLCANVIGNSLVDISKEVSLQGHWKFAVFWHVARNVIVQDSGRSSRLGEFRTLDRALFIMLDSLQNKEPEIRVITQHWLAHALQHGDLGRILDPILLLLLHPITARVSIHYLYTLLDSKVSTTPEADEKSLNGAQIPVLKEIGSVATVKPYNKALKRKADYFSVNLRASSDSRRATSPTLISETEQSTDTDGAEADDENEESDPRKENEQNSFGTNPPQSPPPRKSLVHPLDQHKLLYILHFDSQLTLYAFNTLQSILSRAPHQFVCASSASSISSSNTPHQEKIKELLIRHRRSLLGKGFYGALYERVVSPTGPAHSARLFGGPLIYLKPNTSKYLEVLVSVSLYFIRSEYSSHLQVQPEDIDGNVQVQMASSELLIAVMWQLVEVVKESGAGFGTYISDMFTRCKVQKALLHCLLSTLYERTGVRGSAKSPSSTLKSYHLHISSENSQSQARAFQVKLLKLVQAVLILESTIRSAVALSQDNSAGHGTPPSNKPESPEKVAEEAKVTQSSHRYITGKPLAEQGMLLSAVLHGLRHDEYDMHNEWLQFVITCLSHMGMGLCTWIVPVAEQLCRSLERMATVYCKDVDCKSARNESVDGTEKRKTETDMSNVPPDYMIILLEGLQSICHYCLRDNTAPKTPVLSLKPRVTRSSSSPSVTTENTHSSTSSVQIFTNLLHAFSVQSAPASEVPNVEVPKNILEAREGLLSILPQILASLFTVWSAWNPQRADSTGQRLPSEWPLNLMGSPKAVRQQILQLLTPVTMNHTIIFLASLADVWYQRRRREGSGSKTSRGVPVASEGQIVLVDVVYAIKALSVEDMIDNVKQIVRQVITSKDKTTPTQSGLEVNILQFFYGYLQRAPENQLINVRSSLVSLMKEGLQLNFPPALFLLLVILRCYVQNIPLQEDKKVRKELQDITQRLVEACNTVAGSSLENAAWFRRTLAVIPQPELATDQSTNVESEVSDVSEPEPPVAPPTLISGSTSINANSYSTQALCVLAEVLAPVLDMVFGSDEKERMTSFLTTVMYNVTPFLKNHSPHNVPSFRACCSLLASLSGYQYTRRAWKKDVMELLLDLNFFQMDITCIGSWGTIIDNLMTQDNTSFKELMTMEMEQRAQYLKKLSFAIFCSEVDQYQYCLPEIQERLAESLRLPQSPVVHEQIFLFFRVLILRMSAQHLTSLWPTIFSEVVHVLLQMESDLSSDSKSHKQRMVISELLLGSNGYVNYSQQKWLGLYLSACKLLDLSQALPSDYLSHFQLYRWAFEGQAYNMTAGEEKVPVFKPYIARLEKLLAKKIIGQSSVEELERVPGQPLLTMYQIKSLDQLLPFFQCLSKTTFAHCFESPEKGSKAKSAQGSRSLLERVVERDFLEPLVVE</sequence>
<feature type="compositionally biased region" description="Acidic residues" evidence="7">
    <location>
        <begin position="634"/>
        <end position="648"/>
    </location>
</feature>
<dbReference type="InterPro" id="IPR056457">
    <property type="entry name" value="DOP1_C"/>
</dbReference>
<feature type="region of interest" description="Disordered" evidence="7">
    <location>
        <begin position="558"/>
        <end position="702"/>
    </location>
</feature>
<evidence type="ECO:0000256" key="1">
    <source>
        <dbReference type="ARBA" id="ARBA00004395"/>
    </source>
</evidence>
<reference evidence="12" key="1">
    <citation type="journal article" date="2023" name="G3 (Bethesda)">
        <title>Whole genome assembly and annotation of the endangered Caribbean coral Acropora cervicornis.</title>
        <authorList>
            <person name="Selwyn J.D."/>
            <person name="Vollmer S.V."/>
        </authorList>
    </citation>
    <scope>NUCLEOTIDE SEQUENCE</scope>
    <source>
        <strain evidence="12">K2</strain>
    </source>
</reference>
<feature type="domain" description="DOP1-like C-terminal" evidence="10">
    <location>
        <begin position="1864"/>
        <end position="2313"/>
    </location>
</feature>
<feature type="compositionally biased region" description="Low complexity" evidence="7">
    <location>
        <begin position="1627"/>
        <end position="1637"/>
    </location>
</feature>
<keyword evidence="4" id="KW-0333">Golgi apparatus</keyword>
<comment type="subcellular location">
    <subcellularLocation>
        <location evidence="1">Golgi apparatus membrane</location>
        <topology evidence="1">Peripheral membrane protein</topology>
    </subcellularLocation>
</comment>
<dbReference type="Pfam" id="PF24601">
    <property type="entry name" value="TPR_DOP1"/>
    <property type="match status" value="1"/>
</dbReference>
<feature type="domain" description="DOP1 N-terminal" evidence="8">
    <location>
        <begin position="11"/>
        <end position="295"/>
    </location>
</feature>
<proteinExistence type="inferred from homology"/>
<evidence type="ECO:0000256" key="6">
    <source>
        <dbReference type="ARBA" id="ARBA00046326"/>
    </source>
</evidence>
<feature type="compositionally biased region" description="Polar residues" evidence="7">
    <location>
        <begin position="1152"/>
        <end position="1162"/>
    </location>
</feature>
<feature type="compositionally biased region" description="Basic and acidic residues" evidence="7">
    <location>
        <begin position="558"/>
        <end position="575"/>
    </location>
</feature>
<feature type="compositionally biased region" description="Basic and acidic residues" evidence="7">
    <location>
        <begin position="619"/>
        <end position="633"/>
    </location>
</feature>
<evidence type="ECO:0000256" key="3">
    <source>
        <dbReference type="ARBA" id="ARBA00022927"/>
    </source>
</evidence>
<keyword evidence="5" id="KW-0472">Membrane</keyword>
<dbReference type="InterPro" id="IPR056458">
    <property type="entry name" value="TPR_DOP1_M"/>
</dbReference>
<feature type="compositionally biased region" description="Low complexity" evidence="7">
    <location>
        <begin position="682"/>
        <end position="691"/>
    </location>
</feature>
<keyword evidence="2" id="KW-0813">Transport</keyword>
<dbReference type="Pfam" id="PF24598">
    <property type="entry name" value="DOP1_C"/>
    <property type="match status" value="1"/>
</dbReference>
<dbReference type="Pfam" id="PF04118">
    <property type="entry name" value="Dopey_N"/>
    <property type="match status" value="1"/>
</dbReference>
<feature type="compositionally biased region" description="Basic and acidic residues" evidence="7">
    <location>
        <begin position="589"/>
        <end position="604"/>
    </location>
</feature>
<evidence type="ECO:0000259" key="10">
    <source>
        <dbReference type="Pfam" id="PF24598"/>
    </source>
</evidence>
<dbReference type="InterPro" id="IPR007249">
    <property type="entry name" value="DOP1_N"/>
</dbReference>
<feature type="compositionally biased region" description="Basic and acidic residues" evidence="7">
    <location>
        <begin position="1474"/>
        <end position="1484"/>
    </location>
</feature>
<dbReference type="InterPro" id="IPR040314">
    <property type="entry name" value="DOP1"/>
</dbReference>
<evidence type="ECO:0000256" key="7">
    <source>
        <dbReference type="SAM" id="MobiDB-lite"/>
    </source>
</evidence>
<protein>
    <submittedName>
        <fullName evidence="12">Protein dopey-1</fullName>
    </submittedName>
</protein>